<dbReference type="InterPro" id="IPR025392">
    <property type="entry name" value="DUF4124"/>
</dbReference>
<sequence>MRNTIVLLALCALAGNAEAGRIYKCAANGQTIYQSVPCPADQDTGVTRPIIKDPKLSWEERSRAQRELYEARQRMQADAGRTAAPIRGTVIDGAADPEKCEELRFRRDLAETLSGQKAPQRVNDAVRQACAAR</sequence>
<dbReference type="Proteomes" id="UP000306631">
    <property type="component" value="Unassembled WGS sequence"/>
</dbReference>
<gene>
    <name evidence="3" type="ORF">E5352_07155</name>
</gene>
<evidence type="ECO:0000256" key="1">
    <source>
        <dbReference type="SAM" id="SignalP"/>
    </source>
</evidence>
<organism evidence="3 4">
    <name type="scientific">Stenotrophomonas maltophilia</name>
    <name type="common">Pseudomonas maltophilia</name>
    <name type="synonym">Xanthomonas maltophilia</name>
    <dbReference type="NCBI Taxonomy" id="40324"/>
    <lineage>
        <taxon>Bacteria</taxon>
        <taxon>Pseudomonadati</taxon>
        <taxon>Pseudomonadota</taxon>
        <taxon>Gammaproteobacteria</taxon>
        <taxon>Lysobacterales</taxon>
        <taxon>Lysobacteraceae</taxon>
        <taxon>Stenotrophomonas</taxon>
        <taxon>Stenotrophomonas maltophilia group</taxon>
    </lineage>
</organism>
<proteinExistence type="predicted"/>
<dbReference type="Pfam" id="PF13511">
    <property type="entry name" value="DUF4124"/>
    <property type="match status" value="1"/>
</dbReference>
<dbReference type="AlphaFoldDB" id="A0A4S2D2P1"/>
<name>A0A4S2D2P1_STEMA</name>
<accession>A0A4S2D2P1</accession>
<evidence type="ECO:0000259" key="2">
    <source>
        <dbReference type="Pfam" id="PF13511"/>
    </source>
</evidence>
<feature type="chain" id="PRO_5020263093" evidence="1">
    <location>
        <begin position="20"/>
        <end position="133"/>
    </location>
</feature>
<comment type="caution">
    <text evidence="3">The sequence shown here is derived from an EMBL/GenBank/DDBJ whole genome shotgun (WGS) entry which is preliminary data.</text>
</comment>
<dbReference type="OrthoDB" id="6038858at2"/>
<evidence type="ECO:0000313" key="3">
    <source>
        <dbReference type="EMBL" id="TGY34783.1"/>
    </source>
</evidence>
<reference evidence="3 4" key="1">
    <citation type="submission" date="2019-04" db="EMBL/GenBank/DDBJ databases">
        <title>Microbes associate with the intestines of laboratory mice.</title>
        <authorList>
            <person name="Navarre W."/>
            <person name="Wong E."/>
            <person name="Huang K."/>
            <person name="Tropini C."/>
            <person name="Ng K."/>
            <person name="Yu B."/>
        </authorList>
    </citation>
    <scope>NUCLEOTIDE SEQUENCE [LARGE SCALE GENOMIC DNA]</scope>
    <source>
        <strain evidence="3 4">NM62_B4-13</strain>
    </source>
</reference>
<evidence type="ECO:0000313" key="4">
    <source>
        <dbReference type="Proteomes" id="UP000306631"/>
    </source>
</evidence>
<dbReference type="EMBL" id="SRYW01000005">
    <property type="protein sequence ID" value="TGY34783.1"/>
    <property type="molecule type" value="Genomic_DNA"/>
</dbReference>
<protein>
    <submittedName>
        <fullName evidence="3">DUF4124 domain-containing protein</fullName>
    </submittedName>
</protein>
<dbReference type="RefSeq" id="WP_017357058.1">
    <property type="nucleotide sequence ID" value="NZ_SRYW01000005.1"/>
</dbReference>
<keyword evidence="1" id="KW-0732">Signal</keyword>
<feature type="domain" description="DUF4124" evidence="2">
    <location>
        <begin position="9"/>
        <end position="43"/>
    </location>
</feature>
<feature type="signal peptide" evidence="1">
    <location>
        <begin position="1"/>
        <end position="19"/>
    </location>
</feature>